<dbReference type="InterPro" id="IPR020550">
    <property type="entry name" value="Inositol_monophosphatase_CS"/>
</dbReference>
<dbReference type="Pfam" id="PF00459">
    <property type="entry name" value="Inositol_P"/>
    <property type="match status" value="1"/>
</dbReference>
<dbReference type="CDD" id="cd01639">
    <property type="entry name" value="IMPase"/>
    <property type="match status" value="1"/>
</dbReference>
<dbReference type="InterPro" id="IPR000760">
    <property type="entry name" value="Inositol_monophosphatase-like"/>
</dbReference>
<dbReference type="InterPro" id="IPR033942">
    <property type="entry name" value="IMPase"/>
</dbReference>
<dbReference type="EMBL" id="VSSQ01038187">
    <property type="protein sequence ID" value="MPM91071.1"/>
    <property type="molecule type" value="Genomic_DNA"/>
</dbReference>
<dbReference type="PANTHER" id="PTHR20854">
    <property type="entry name" value="INOSITOL MONOPHOSPHATASE"/>
    <property type="match status" value="1"/>
</dbReference>
<evidence type="ECO:0000256" key="6">
    <source>
        <dbReference type="ARBA" id="ARBA00022801"/>
    </source>
</evidence>
<keyword evidence="7" id="KW-0460">Magnesium</keyword>
<sequence length="264" mass="29121">MTQTNQPTLEQVIAWAKEAGKIVHEKFNDRHTIGFKGEVDVVTEADKASEAYILEQIHKYFPGHAIITEETGEYEGDLNNCWIIDPLDGTVNYSHRLPIYSICIAFRHNGELTLGVVFDPSLDECFSAEKGKGAFLNGQPIQVSKAEKLIGTLLVSGFLYDRTSEDYFRALRLFGHMTTISQGVRRLGSAALDMCYVACGRIDAYWELSIKLWDIAASSLIVLEAGGTVRGIKGQADFLVPPYALIASGPGVYDELLGEILKTP</sequence>
<dbReference type="AlphaFoldDB" id="A0A645DP60"/>
<dbReference type="PANTHER" id="PTHR20854:SF4">
    <property type="entry name" value="INOSITOL-1-MONOPHOSPHATASE-RELATED"/>
    <property type="match status" value="1"/>
</dbReference>
<comment type="catalytic activity">
    <reaction evidence="1">
        <text>a myo-inositol phosphate + H2O = myo-inositol + phosphate</text>
        <dbReference type="Rhea" id="RHEA:24056"/>
        <dbReference type="ChEBI" id="CHEBI:15377"/>
        <dbReference type="ChEBI" id="CHEBI:17268"/>
        <dbReference type="ChEBI" id="CHEBI:43474"/>
        <dbReference type="ChEBI" id="CHEBI:84139"/>
        <dbReference type="EC" id="3.1.3.25"/>
    </reaction>
</comment>
<dbReference type="PRINTS" id="PR01959">
    <property type="entry name" value="SBIMPHPHTASE"/>
</dbReference>
<dbReference type="GO" id="GO:0046872">
    <property type="term" value="F:metal ion binding"/>
    <property type="evidence" value="ECO:0007669"/>
    <property type="project" value="UniProtKB-KW"/>
</dbReference>
<comment type="similarity">
    <text evidence="3">Belongs to the inositol monophosphatase superfamily.</text>
</comment>
<dbReference type="SUPFAM" id="SSF56655">
    <property type="entry name" value="Carbohydrate phosphatase"/>
    <property type="match status" value="1"/>
</dbReference>
<dbReference type="FunFam" id="3.30.540.10:FF:000003">
    <property type="entry name" value="Inositol-1-monophosphatase"/>
    <property type="match status" value="1"/>
</dbReference>
<keyword evidence="6 8" id="KW-0378">Hydrolase</keyword>
<dbReference type="GO" id="GO:0006020">
    <property type="term" value="P:inositol metabolic process"/>
    <property type="evidence" value="ECO:0007669"/>
    <property type="project" value="TreeGrafter"/>
</dbReference>
<evidence type="ECO:0000256" key="3">
    <source>
        <dbReference type="ARBA" id="ARBA00009759"/>
    </source>
</evidence>
<evidence type="ECO:0000256" key="4">
    <source>
        <dbReference type="ARBA" id="ARBA00013106"/>
    </source>
</evidence>
<keyword evidence="5" id="KW-0479">Metal-binding</keyword>
<protein>
    <recommendedName>
        <fullName evidence="4">inositol-phosphate phosphatase</fullName>
        <ecNumber evidence="4">3.1.3.25</ecNumber>
    </recommendedName>
</protein>
<evidence type="ECO:0000256" key="2">
    <source>
        <dbReference type="ARBA" id="ARBA00001946"/>
    </source>
</evidence>
<dbReference type="InterPro" id="IPR020583">
    <property type="entry name" value="Inositol_monoP_metal-BS"/>
</dbReference>
<evidence type="ECO:0000256" key="1">
    <source>
        <dbReference type="ARBA" id="ARBA00001033"/>
    </source>
</evidence>
<dbReference type="EC" id="3.1.3.25" evidence="4"/>
<dbReference type="Gene3D" id="3.30.540.10">
    <property type="entry name" value="Fructose-1,6-Bisphosphatase, subunit A, domain 1"/>
    <property type="match status" value="1"/>
</dbReference>
<dbReference type="Gene3D" id="3.40.190.80">
    <property type="match status" value="1"/>
</dbReference>
<dbReference type="PRINTS" id="PR00377">
    <property type="entry name" value="IMPHPHTASES"/>
</dbReference>
<proteinExistence type="inferred from homology"/>
<gene>
    <name evidence="8" type="primary">suhB_17</name>
    <name evidence="8" type="ORF">SDC9_138196</name>
</gene>
<evidence type="ECO:0000313" key="8">
    <source>
        <dbReference type="EMBL" id="MPM91071.1"/>
    </source>
</evidence>
<dbReference type="GO" id="GO:0046854">
    <property type="term" value="P:phosphatidylinositol phosphate biosynthetic process"/>
    <property type="evidence" value="ECO:0007669"/>
    <property type="project" value="InterPro"/>
</dbReference>
<dbReference type="PROSITE" id="PS00629">
    <property type="entry name" value="IMP_1"/>
    <property type="match status" value="1"/>
</dbReference>
<dbReference type="InterPro" id="IPR022337">
    <property type="entry name" value="Inositol_monophosphatase_SuhB"/>
</dbReference>
<dbReference type="GO" id="GO:0008934">
    <property type="term" value="F:inositol monophosphate 1-phosphatase activity"/>
    <property type="evidence" value="ECO:0007669"/>
    <property type="project" value="InterPro"/>
</dbReference>
<evidence type="ECO:0000256" key="5">
    <source>
        <dbReference type="ARBA" id="ARBA00022723"/>
    </source>
</evidence>
<dbReference type="GO" id="GO:0007165">
    <property type="term" value="P:signal transduction"/>
    <property type="evidence" value="ECO:0007669"/>
    <property type="project" value="TreeGrafter"/>
</dbReference>
<accession>A0A645DP60</accession>
<reference evidence="8" key="1">
    <citation type="submission" date="2019-08" db="EMBL/GenBank/DDBJ databases">
        <authorList>
            <person name="Kucharzyk K."/>
            <person name="Murdoch R.W."/>
            <person name="Higgins S."/>
            <person name="Loffler F."/>
        </authorList>
    </citation>
    <scope>NUCLEOTIDE SEQUENCE</scope>
</reference>
<evidence type="ECO:0000256" key="7">
    <source>
        <dbReference type="ARBA" id="ARBA00022842"/>
    </source>
</evidence>
<comment type="caution">
    <text evidence="8">The sequence shown here is derived from an EMBL/GenBank/DDBJ whole genome shotgun (WGS) entry which is preliminary data.</text>
</comment>
<dbReference type="PROSITE" id="PS00630">
    <property type="entry name" value="IMP_2"/>
    <property type="match status" value="1"/>
</dbReference>
<organism evidence="8">
    <name type="scientific">bioreactor metagenome</name>
    <dbReference type="NCBI Taxonomy" id="1076179"/>
    <lineage>
        <taxon>unclassified sequences</taxon>
        <taxon>metagenomes</taxon>
        <taxon>ecological metagenomes</taxon>
    </lineage>
</organism>
<comment type="cofactor">
    <cofactor evidence="2">
        <name>Mg(2+)</name>
        <dbReference type="ChEBI" id="CHEBI:18420"/>
    </cofactor>
</comment>
<name>A0A645DP60_9ZZZZ</name>